<dbReference type="EMBL" id="AKHW03000629">
    <property type="protein sequence ID" value="KYO45185.1"/>
    <property type="molecule type" value="Genomic_DNA"/>
</dbReference>
<evidence type="ECO:0000313" key="2">
    <source>
        <dbReference type="Proteomes" id="UP000050525"/>
    </source>
</evidence>
<comment type="caution">
    <text evidence="1">The sequence shown here is derived from an EMBL/GenBank/DDBJ whole genome shotgun (WGS) entry which is preliminary data.</text>
</comment>
<evidence type="ECO:0000313" key="1">
    <source>
        <dbReference type="EMBL" id="KYO45185.1"/>
    </source>
</evidence>
<sequence length="79" mass="8746">MVQVLRIIQAAVGSESGLFSSQNTLTTKIFLLLLLLTRKTFLDYPFTEFAAVTSSWAINERKKVQNGGKLLGCSSHSRL</sequence>
<dbReference type="Proteomes" id="UP000050525">
    <property type="component" value="Unassembled WGS sequence"/>
</dbReference>
<gene>
    <name evidence="1" type="ORF">Y1Q_0014651</name>
</gene>
<keyword evidence="2" id="KW-1185">Reference proteome</keyword>
<organism evidence="1 2">
    <name type="scientific">Alligator mississippiensis</name>
    <name type="common">American alligator</name>
    <dbReference type="NCBI Taxonomy" id="8496"/>
    <lineage>
        <taxon>Eukaryota</taxon>
        <taxon>Metazoa</taxon>
        <taxon>Chordata</taxon>
        <taxon>Craniata</taxon>
        <taxon>Vertebrata</taxon>
        <taxon>Euteleostomi</taxon>
        <taxon>Archelosauria</taxon>
        <taxon>Archosauria</taxon>
        <taxon>Crocodylia</taxon>
        <taxon>Alligatoridae</taxon>
        <taxon>Alligatorinae</taxon>
        <taxon>Alligator</taxon>
    </lineage>
</organism>
<protein>
    <submittedName>
        <fullName evidence="1">Uncharacterized protein</fullName>
    </submittedName>
</protein>
<accession>A0A151P8W7</accession>
<name>A0A151P8W7_ALLMI</name>
<proteinExistence type="predicted"/>
<reference evidence="1 2" key="1">
    <citation type="journal article" date="2012" name="Genome Biol.">
        <title>Sequencing three crocodilian genomes to illuminate the evolution of archosaurs and amniotes.</title>
        <authorList>
            <person name="St John J.A."/>
            <person name="Braun E.L."/>
            <person name="Isberg S.R."/>
            <person name="Miles L.G."/>
            <person name="Chong A.Y."/>
            <person name="Gongora J."/>
            <person name="Dalzell P."/>
            <person name="Moran C."/>
            <person name="Bed'hom B."/>
            <person name="Abzhanov A."/>
            <person name="Burgess S.C."/>
            <person name="Cooksey A.M."/>
            <person name="Castoe T.A."/>
            <person name="Crawford N.G."/>
            <person name="Densmore L.D."/>
            <person name="Drew J.C."/>
            <person name="Edwards S.V."/>
            <person name="Faircloth B.C."/>
            <person name="Fujita M.K."/>
            <person name="Greenwold M.J."/>
            <person name="Hoffmann F.G."/>
            <person name="Howard J.M."/>
            <person name="Iguchi T."/>
            <person name="Janes D.E."/>
            <person name="Khan S.Y."/>
            <person name="Kohno S."/>
            <person name="de Koning A.J."/>
            <person name="Lance S.L."/>
            <person name="McCarthy F.M."/>
            <person name="McCormack J.E."/>
            <person name="Merchant M.E."/>
            <person name="Peterson D.G."/>
            <person name="Pollock D.D."/>
            <person name="Pourmand N."/>
            <person name="Raney B.J."/>
            <person name="Roessler K.A."/>
            <person name="Sanford J.R."/>
            <person name="Sawyer R.H."/>
            <person name="Schmidt C.J."/>
            <person name="Triplett E.W."/>
            <person name="Tuberville T.D."/>
            <person name="Venegas-Anaya M."/>
            <person name="Howard J.T."/>
            <person name="Jarvis E.D."/>
            <person name="Guillette L.J.Jr."/>
            <person name="Glenn T.C."/>
            <person name="Green R.E."/>
            <person name="Ray D.A."/>
        </authorList>
    </citation>
    <scope>NUCLEOTIDE SEQUENCE [LARGE SCALE GENOMIC DNA]</scope>
    <source>
        <strain evidence="1">KSC_2009_1</strain>
    </source>
</reference>
<dbReference type="AlphaFoldDB" id="A0A151P8W7"/>